<evidence type="ECO:0000313" key="2">
    <source>
        <dbReference type="Proteomes" id="UP000038045"/>
    </source>
</evidence>
<feature type="compositionally biased region" description="Basic and acidic residues" evidence="1">
    <location>
        <begin position="123"/>
        <end position="149"/>
    </location>
</feature>
<protein>
    <submittedName>
        <fullName evidence="3">Uncharacterized protein</fullName>
    </submittedName>
</protein>
<evidence type="ECO:0000313" key="3">
    <source>
        <dbReference type="WBParaSite" id="PTRK_0001143400.1"/>
    </source>
</evidence>
<feature type="compositionally biased region" description="Basic and acidic residues" evidence="1">
    <location>
        <begin position="39"/>
        <end position="60"/>
    </location>
</feature>
<evidence type="ECO:0000256" key="1">
    <source>
        <dbReference type="SAM" id="MobiDB-lite"/>
    </source>
</evidence>
<dbReference type="WBParaSite" id="PTRK_0001143400.1">
    <property type="protein sequence ID" value="PTRK_0001143400.1"/>
    <property type="gene ID" value="PTRK_0001143400"/>
</dbReference>
<keyword evidence="2" id="KW-1185">Reference proteome</keyword>
<dbReference type="AlphaFoldDB" id="A0A0N4ZSF4"/>
<feature type="region of interest" description="Disordered" evidence="1">
    <location>
        <begin position="120"/>
        <end position="159"/>
    </location>
</feature>
<reference evidence="3" key="1">
    <citation type="submission" date="2017-02" db="UniProtKB">
        <authorList>
            <consortium name="WormBaseParasite"/>
        </authorList>
    </citation>
    <scope>IDENTIFICATION</scope>
</reference>
<feature type="compositionally biased region" description="Basic residues" evidence="1">
    <location>
        <begin position="9"/>
        <end position="23"/>
    </location>
</feature>
<accession>A0A0N4ZSF4</accession>
<dbReference type="Proteomes" id="UP000038045">
    <property type="component" value="Unplaced"/>
</dbReference>
<feature type="region of interest" description="Disordered" evidence="1">
    <location>
        <begin position="1"/>
        <end position="72"/>
    </location>
</feature>
<proteinExistence type="predicted"/>
<organism evidence="2 3">
    <name type="scientific">Parastrongyloides trichosuri</name>
    <name type="common">Possum-specific nematode worm</name>
    <dbReference type="NCBI Taxonomy" id="131310"/>
    <lineage>
        <taxon>Eukaryota</taxon>
        <taxon>Metazoa</taxon>
        <taxon>Ecdysozoa</taxon>
        <taxon>Nematoda</taxon>
        <taxon>Chromadorea</taxon>
        <taxon>Rhabditida</taxon>
        <taxon>Tylenchina</taxon>
        <taxon>Panagrolaimomorpha</taxon>
        <taxon>Strongyloidoidea</taxon>
        <taxon>Strongyloididae</taxon>
        <taxon>Parastrongyloides</taxon>
    </lineage>
</organism>
<name>A0A0N4ZSF4_PARTI</name>
<feature type="compositionally biased region" description="Polar residues" evidence="1">
    <location>
        <begin position="63"/>
        <end position="72"/>
    </location>
</feature>
<sequence>MKDKEKKSKRDKKKKAEKKQSRRSKFDKAKPKNNVKKSQRQEDGKKPRTERDKKELKPVKNEILQNSDNRVNLIPTNNLNIQKETLFDINNDQIGKKNLNNEQFQGMKQSMEFNVPHKNQSYTKEHAPEKKSKEQKSNEKENLFGSKRETAKRKSKISVPDKEGKELKIRRTSKDYGVGEYSSIKILTKHVNGKLFHDVNIQTTEQTKKLSKKSSKKSIPLIKNSLCNQESDKFYDPRLKISKELELNEKDIVLAKIQRLKRMVTDLNKKYLY</sequence>